<dbReference type="AlphaFoldDB" id="A0AAV1DZY8"/>
<gene>
    <name evidence="1" type="ORF">OLC1_LOCUS20466</name>
</gene>
<dbReference type="Gene3D" id="3.60.20.10">
    <property type="entry name" value="Glutamine Phosphoribosylpyrophosphate, subunit 1, domain 1"/>
    <property type="match status" value="1"/>
</dbReference>
<evidence type="ECO:0000313" key="2">
    <source>
        <dbReference type="Proteomes" id="UP001161247"/>
    </source>
</evidence>
<organism evidence="1 2">
    <name type="scientific">Oldenlandia corymbosa var. corymbosa</name>
    <dbReference type="NCBI Taxonomy" id="529605"/>
    <lineage>
        <taxon>Eukaryota</taxon>
        <taxon>Viridiplantae</taxon>
        <taxon>Streptophyta</taxon>
        <taxon>Embryophyta</taxon>
        <taxon>Tracheophyta</taxon>
        <taxon>Spermatophyta</taxon>
        <taxon>Magnoliopsida</taxon>
        <taxon>eudicotyledons</taxon>
        <taxon>Gunneridae</taxon>
        <taxon>Pentapetalae</taxon>
        <taxon>asterids</taxon>
        <taxon>lamiids</taxon>
        <taxon>Gentianales</taxon>
        <taxon>Rubiaceae</taxon>
        <taxon>Rubioideae</taxon>
        <taxon>Spermacoceae</taxon>
        <taxon>Hedyotis-Oldenlandia complex</taxon>
        <taxon>Oldenlandia</taxon>
    </lineage>
</organism>
<evidence type="ECO:0000313" key="1">
    <source>
        <dbReference type="EMBL" id="CAI9113450.1"/>
    </source>
</evidence>
<name>A0AAV1DZY8_OLDCO</name>
<reference evidence="1" key="1">
    <citation type="submission" date="2023-03" db="EMBL/GenBank/DDBJ databases">
        <authorList>
            <person name="Julca I."/>
        </authorList>
    </citation>
    <scope>NUCLEOTIDE SEQUENCE</scope>
</reference>
<keyword evidence="2" id="KW-1185">Reference proteome</keyword>
<dbReference type="InterPro" id="IPR029055">
    <property type="entry name" value="Ntn_hydrolases_N"/>
</dbReference>
<dbReference type="SUPFAM" id="SSF56235">
    <property type="entry name" value="N-terminal nucleophile aminohydrolases (Ntn hydrolases)"/>
    <property type="match status" value="1"/>
</dbReference>
<dbReference type="Proteomes" id="UP001161247">
    <property type="component" value="Chromosome 7"/>
</dbReference>
<accession>A0AAV1DZY8</accession>
<proteinExistence type="predicted"/>
<dbReference type="EMBL" id="OX459124">
    <property type="protein sequence ID" value="CAI9113450.1"/>
    <property type="molecule type" value="Genomic_DNA"/>
</dbReference>
<protein>
    <submittedName>
        <fullName evidence="1">OLC1v1014054C1</fullName>
    </submittedName>
</protein>
<sequence>MVAKFSLERMLTYEKKIDKVNFKVLIGGYEKERPVLYKIRPPGILEVGQSLYIRSGSPYATCMMEICLKKKEKVIQLPKLQRVRAIKFVLQRKRIFLREVTPLSIISL</sequence>